<keyword evidence="2" id="KW-0732">Signal</keyword>
<evidence type="ECO:0000256" key="1">
    <source>
        <dbReference type="SAM" id="Phobius"/>
    </source>
</evidence>
<feature type="chain" id="PRO_5014676022" description="Secreted protein" evidence="2">
    <location>
        <begin position="20"/>
        <end position="184"/>
    </location>
</feature>
<evidence type="ECO:0008006" key="4">
    <source>
        <dbReference type="Google" id="ProtNLM"/>
    </source>
</evidence>
<protein>
    <recommendedName>
        <fullName evidence="4">Secreted protein</fullName>
    </recommendedName>
</protein>
<dbReference type="EMBL" id="GGFL01006701">
    <property type="protein sequence ID" value="MBW70879.1"/>
    <property type="molecule type" value="Transcribed_RNA"/>
</dbReference>
<feature type="transmembrane region" description="Helical" evidence="1">
    <location>
        <begin position="148"/>
        <end position="167"/>
    </location>
</feature>
<evidence type="ECO:0000256" key="2">
    <source>
        <dbReference type="SAM" id="SignalP"/>
    </source>
</evidence>
<keyword evidence="1" id="KW-0812">Transmembrane</keyword>
<keyword evidence="1" id="KW-1133">Transmembrane helix</keyword>
<proteinExistence type="predicted"/>
<reference evidence="3" key="1">
    <citation type="submission" date="2018-01" db="EMBL/GenBank/DDBJ databases">
        <title>An insight into the sialome of Amazonian anophelines.</title>
        <authorList>
            <person name="Ribeiro J.M."/>
            <person name="Scarpassa V."/>
            <person name="Calvo E."/>
        </authorList>
    </citation>
    <scope>NUCLEOTIDE SEQUENCE</scope>
</reference>
<feature type="transmembrane region" description="Helical" evidence="1">
    <location>
        <begin position="109"/>
        <end position="127"/>
    </location>
</feature>
<name>A0A2M4D020_ANODA</name>
<keyword evidence="1" id="KW-0472">Membrane</keyword>
<evidence type="ECO:0000313" key="3">
    <source>
        <dbReference type="EMBL" id="MBW70879.1"/>
    </source>
</evidence>
<accession>A0A2M4D020</accession>
<organism evidence="3">
    <name type="scientific">Anopheles darlingi</name>
    <name type="common">Mosquito</name>
    <dbReference type="NCBI Taxonomy" id="43151"/>
    <lineage>
        <taxon>Eukaryota</taxon>
        <taxon>Metazoa</taxon>
        <taxon>Ecdysozoa</taxon>
        <taxon>Arthropoda</taxon>
        <taxon>Hexapoda</taxon>
        <taxon>Insecta</taxon>
        <taxon>Pterygota</taxon>
        <taxon>Neoptera</taxon>
        <taxon>Endopterygota</taxon>
        <taxon>Diptera</taxon>
        <taxon>Nematocera</taxon>
        <taxon>Culicoidea</taxon>
        <taxon>Culicidae</taxon>
        <taxon>Anophelinae</taxon>
        <taxon>Anopheles</taxon>
    </lineage>
</organism>
<sequence length="184" mass="21041">MLLLLLLLLLLMLLRRVDGGCCRREHRNGKHTEARECACPLPDRAETQRRRSSANCASPTLFVFRVSHAAAILAYRRRWLTFLCSPTATFFARRLQSDHSFHLLPLPSLSLSLSLALSLLFGVFFTLQSSRSITVRFLLLGFVRIPTVRVTIFFCFSHLSLVASASLPRLLLRHTHWILGFFLF</sequence>
<feature type="signal peptide" evidence="2">
    <location>
        <begin position="1"/>
        <end position="19"/>
    </location>
</feature>
<dbReference type="AlphaFoldDB" id="A0A2M4D020"/>